<dbReference type="Proteomes" id="UP000182114">
    <property type="component" value="Unassembled WGS sequence"/>
</dbReference>
<sequence length="335" mass="38307">MQEPLVSIVIPFKNTEDFFSVCLASIHEQTYSNFEVIAVDDGSTDDSKAIGMKMAEKDARFTILTNNGTGIIPALQLAYSKATGTFITRMDADDIMTPNRLEVMVQSLLAHGNNHIAVGKVSYFSETGVNDGYAAYEKWLNGLTSRGTNFSEIYKECVIPSPCWMVYSSDFDACGGFNTNTYPEDYDLAFRFYKHKLICIPCNDVLHLWRDYSTRTSRTSDHYAENTFLDIKFDYFKEIELDPQKNIVLWGAGKKGKTIAKKLLANNIDFKWICNNEKKIGKHIYDIEMLESSILVQQENPQVIITVANHEDQKHIKNQLEHLNLSTYKDYYFFC</sequence>
<dbReference type="GO" id="GO:0016758">
    <property type="term" value="F:hexosyltransferase activity"/>
    <property type="evidence" value="ECO:0007669"/>
    <property type="project" value="UniProtKB-ARBA"/>
</dbReference>
<dbReference type="RefSeq" id="WP_074538835.1">
    <property type="nucleotide sequence ID" value="NZ_FNBD01000008.1"/>
</dbReference>
<evidence type="ECO:0000259" key="1">
    <source>
        <dbReference type="Pfam" id="PF00535"/>
    </source>
</evidence>
<keyword evidence="3" id="KW-1185">Reference proteome</keyword>
<dbReference type="AlphaFoldDB" id="A0A1G7IZ59"/>
<keyword evidence="2" id="KW-0808">Transferase</keyword>
<reference evidence="3" key="1">
    <citation type="submission" date="2016-10" db="EMBL/GenBank/DDBJ databases">
        <authorList>
            <person name="Varghese N."/>
            <person name="Submissions S."/>
        </authorList>
    </citation>
    <scope>NUCLEOTIDE SEQUENCE [LARGE SCALE GENOMIC DNA]</scope>
    <source>
        <strain evidence="3">DSM 24729</strain>
    </source>
</reference>
<dbReference type="PANTHER" id="PTHR22916:SF3">
    <property type="entry name" value="UDP-GLCNAC:BETAGAL BETA-1,3-N-ACETYLGLUCOSAMINYLTRANSFERASE-LIKE PROTEIN 1"/>
    <property type="match status" value="1"/>
</dbReference>
<feature type="domain" description="Glycosyltransferase 2-like" evidence="1">
    <location>
        <begin position="7"/>
        <end position="169"/>
    </location>
</feature>
<organism evidence="2 3">
    <name type="scientific">Cellulophaga baltica</name>
    <dbReference type="NCBI Taxonomy" id="76594"/>
    <lineage>
        <taxon>Bacteria</taxon>
        <taxon>Pseudomonadati</taxon>
        <taxon>Bacteroidota</taxon>
        <taxon>Flavobacteriia</taxon>
        <taxon>Flavobacteriales</taxon>
        <taxon>Flavobacteriaceae</taxon>
        <taxon>Cellulophaga</taxon>
    </lineage>
</organism>
<dbReference type="InterPro" id="IPR029044">
    <property type="entry name" value="Nucleotide-diphossugar_trans"/>
</dbReference>
<evidence type="ECO:0000313" key="3">
    <source>
        <dbReference type="Proteomes" id="UP000182114"/>
    </source>
</evidence>
<dbReference type="CDD" id="cd00761">
    <property type="entry name" value="Glyco_tranf_GTA_type"/>
    <property type="match status" value="1"/>
</dbReference>
<dbReference type="SUPFAM" id="SSF53448">
    <property type="entry name" value="Nucleotide-diphospho-sugar transferases"/>
    <property type="match status" value="1"/>
</dbReference>
<dbReference type="EMBL" id="FNBD01000008">
    <property type="protein sequence ID" value="SDF17834.1"/>
    <property type="molecule type" value="Genomic_DNA"/>
</dbReference>
<dbReference type="Gene3D" id="3.90.550.10">
    <property type="entry name" value="Spore Coat Polysaccharide Biosynthesis Protein SpsA, Chain A"/>
    <property type="match status" value="1"/>
</dbReference>
<dbReference type="InterPro" id="IPR001173">
    <property type="entry name" value="Glyco_trans_2-like"/>
</dbReference>
<protein>
    <submittedName>
        <fullName evidence="2">Glycosyltransferase involved in cell wall bisynthesis</fullName>
    </submittedName>
</protein>
<gene>
    <name evidence="2" type="ORF">SAMN04487992_108111</name>
</gene>
<name>A0A1G7IZ59_9FLAO</name>
<proteinExistence type="predicted"/>
<dbReference type="Pfam" id="PF00535">
    <property type="entry name" value="Glycos_transf_2"/>
    <property type="match status" value="1"/>
</dbReference>
<dbReference type="Gene3D" id="3.40.50.720">
    <property type="entry name" value="NAD(P)-binding Rossmann-like Domain"/>
    <property type="match status" value="1"/>
</dbReference>
<dbReference type="PANTHER" id="PTHR22916">
    <property type="entry name" value="GLYCOSYLTRANSFERASE"/>
    <property type="match status" value="1"/>
</dbReference>
<accession>A0A1G7IZ59</accession>
<evidence type="ECO:0000313" key="2">
    <source>
        <dbReference type="EMBL" id="SDF17834.1"/>
    </source>
</evidence>